<evidence type="ECO:0000313" key="1">
    <source>
        <dbReference type="EMBL" id="MBL7631605.1"/>
    </source>
</evidence>
<dbReference type="PANTHER" id="PTHR34613:SF1">
    <property type="entry name" value="SLL6017 PROTEIN"/>
    <property type="match status" value="1"/>
</dbReference>
<protein>
    <submittedName>
        <fullName evidence="1">Uncharacterized protein</fullName>
    </submittedName>
</protein>
<reference evidence="1" key="1">
    <citation type="submission" date="2020-12" db="EMBL/GenBank/DDBJ databases">
        <title>Genomic characterization of non-nitrogen-fixing Frankia strains.</title>
        <authorList>
            <person name="Carlos-Shanley C."/>
            <person name="Guerra T."/>
            <person name="Hahn D."/>
        </authorList>
    </citation>
    <scope>NUCLEOTIDE SEQUENCE</scope>
    <source>
        <strain evidence="1">CN6</strain>
    </source>
</reference>
<dbReference type="PANTHER" id="PTHR34613">
    <property type="entry name" value="SLL0800 PROTEIN"/>
    <property type="match status" value="1"/>
</dbReference>
<sequence>MPSSAHETPIELIRLDPSLPDWVQTELLGDDAPAFEHARLHDPNVRTRTYQADAMVLLCGPDDKPTRATVYENQRRRDPDKLGTWKLYIGQMESEFRVKASLVVFVPDATVAKWYREQIALDTRSGAWLRPWFFTPADVPLIVDERLAVTRPARVLLSAMCHLDDAAIDAMFPALLAALNALEPDVKIFYDDETAGSLPAAARARWEAFLMTTALGRRYHNERYNEIDARAEARGEARGEARAVLTVLEARGLPVTDTLRERIMACTDLDQLSHWLRHASTATTTEDVEDLLR</sequence>
<keyword evidence="2" id="KW-1185">Reference proteome</keyword>
<proteinExistence type="predicted"/>
<comment type="caution">
    <text evidence="1">The sequence shown here is derived from an EMBL/GenBank/DDBJ whole genome shotgun (WGS) entry which is preliminary data.</text>
</comment>
<dbReference type="EMBL" id="JAEACQ010000278">
    <property type="protein sequence ID" value="MBL7631605.1"/>
    <property type="molecule type" value="Genomic_DNA"/>
</dbReference>
<gene>
    <name evidence="1" type="ORF">I7412_31500</name>
</gene>
<name>A0A937UTU3_9ACTN</name>
<accession>A0A937UTU3</accession>
<organism evidence="1 2">
    <name type="scientific">Frankia nepalensis</name>
    <dbReference type="NCBI Taxonomy" id="1836974"/>
    <lineage>
        <taxon>Bacteria</taxon>
        <taxon>Bacillati</taxon>
        <taxon>Actinomycetota</taxon>
        <taxon>Actinomycetes</taxon>
        <taxon>Frankiales</taxon>
        <taxon>Frankiaceae</taxon>
        <taxon>Frankia</taxon>
    </lineage>
</organism>
<evidence type="ECO:0000313" key="2">
    <source>
        <dbReference type="Proteomes" id="UP000604475"/>
    </source>
</evidence>
<dbReference type="RefSeq" id="WP_203002412.1">
    <property type="nucleotide sequence ID" value="NZ_JADWYU010000097.1"/>
</dbReference>
<dbReference type="AlphaFoldDB" id="A0A937UTU3"/>
<dbReference type="Proteomes" id="UP000604475">
    <property type="component" value="Unassembled WGS sequence"/>
</dbReference>